<dbReference type="Pfam" id="PF00005">
    <property type="entry name" value="ABC_tran"/>
    <property type="match status" value="2"/>
</dbReference>
<accession>A0A316YN38</accession>
<keyword evidence="12" id="KW-1185">Reference proteome</keyword>
<dbReference type="SUPFAM" id="SSF52540">
    <property type="entry name" value="P-loop containing nucleoside triphosphate hydrolases"/>
    <property type="match status" value="2"/>
</dbReference>
<dbReference type="InterPro" id="IPR013525">
    <property type="entry name" value="ABC2_TM"/>
</dbReference>
<dbReference type="GeneID" id="37043802"/>
<dbReference type="PROSITE" id="PS50893">
    <property type="entry name" value="ABC_TRANSPORTER_2"/>
    <property type="match status" value="2"/>
</dbReference>
<dbReference type="InterPro" id="IPR027417">
    <property type="entry name" value="P-loop_NTPase"/>
</dbReference>
<feature type="transmembrane region" description="Helical" evidence="9">
    <location>
        <begin position="516"/>
        <end position="538"/>
    </location>
</feature>
<feature type="transmembrane region" description="Helical" evidence="9">
    <location>
        <begin position="1217"/>
        <end position="1235"/>
    </location>
</feature>
<evidence type="ECO:0000256" key="1">
    <source>
        <dbReference type="ARBA" id="ARBA00004141"/>
    </source>
</evidence>
<dbReference type="InterPro" id="IPR017871">
    <property type="entry name" value="ABC_transporter-like_CS"/>
</dbReference>
<evidence type="ECO:0000256" key="6">
    <source>
        <dbReference type="ARBA" id="ARBA00022989"/>
    </source>
</evidence>
<feature type="region of interest" description="Disordered" evidence="8">
    <location>
        <begin position="66"/>
        <end position="88"/>
    </location>
</feature>
<dbReference type="PROSITE" id="PS00211">
    <property type="entry name" value="ABC_TRANSPORTER_1"/>
    <property type="match status" value="1"/>
</dbReference>
<evidence type="ECO:0000313" key="11">
    <source>
        <dbReference type="EMBL" id="PWN90960.1"/>
    </source>
</evidence>
<feature type="domain" description="ABC transporter" evidence="10">
    <location>
        <begin position="867"/>
        <end position="1116"/>
    </location>
</feature>
<feature type="region of interest" description="Disordered" evidence="8">
    <location>
        <begin position="1"/>
        <end position="53"/>
    </location>
</feature>
<dbReference type="EMBL" id="KZ819636">
    <property type="protein sequence ID" value="PWN90960.1"/>
    <property type="molecule type" value="Genomic_DNA"/>
</dbReference>
<keyword evidence="6 9" id="KW-1133">Transmembrane helix</keyword>
<name>A0A316YN38_9BASI</name>
<evidence type="ECO:0000313" key="12">
    <source>
        <dbReference type="Proteomes" id="UP000245768"/>
    </source>
</evidence>
<feature type="transmembrane region" description="Helical" evidence="9">
    <location>
        <begin position="659"/>
        <end position="679"/>
    </location>
</feature>
<evidence type="ECO:0000256" key="4">
    <source>
        <dbReference type="ARBA" id="ARBA00022741"/>
    </source>
</evidence>
<dbReference type="FunFam" id="3.40.50.300:FF:000054">
    <property type="entry name" value="ABC multidrug transporter atrF"/>
    <property type="match status" value="1"/>
</dbReference>
<dbReference type="InParanoid" id="A0A316YN38"/>
<feature type="transmembrane region" description="Helical" evidence="9">
    <location>
        <begin position="1289"/>
        <end position="1315"/>
    </location>
</feature>
<feature type="transmembrane region" description="Helical" evidence="9">
    <location>
        <begin position="1247"/>
        <end position="1268"/>
    </location>
</feature>
<feature type="transmembrane region" description="Helical" evidence="9">
    <location>
        <begin position="594"/>
        <end position="617"/>
    </location>
</feature>
<feature type="compositionally biased region" description="Basic and acidic residues" evidence="8">
    <location>
        <begin position="1"/>
        <end position="37"/>
    </location>
</feature>
<feature type="transmembrane region" description="Helical" evidence="9">
    <location>
        <begin position="1327"/>
        <end position="1349"/>
    </location>
</feature>
<sequence length="1558" mass="172834">MSGGTESRDEIETVVQQHRDDGEARDEVRPDGLERVRSNKSIPIGSLDPRGTASLTRQLTAQSKVTTTYDADGDDVEKDTRPATADPFDEAGRFDLETFLTQILQRRDEGGHGSRSMGLAFQDYTVTGIGAGVGLSKSIGDVLTEPLRIGSTIRAMRYPPIKTILHGFEGHVKPGEMLLVLGRPGSGCTTLLKSLASYRDGFRSITGTVSYQGFDHTMIDTLLRSDVAYCPEDDIHFPTLTVGQTLDFAAATRAPQARRRVMFTTASNKRSEYISLVRQVLGTVLGLRHTFNTKVGNELIRGVSGGEKKRVSVAEVMATRAKIQLWDNSSRGLDASTAVEFIRALRIGTDLGKTTTIASIYQAGESLTRMFDKVTLLYEGRQIFFGPVEEALGYFYEMGYEPHHRQTTADFLVSLTDPYARIVRPGFESRAPRTAQEFEHYWRESQLGKRCHEETTAYLEELRQLNKDETYKRDYTSLFKQDKAKHTRPNSRFIISWPQQIRLAIKRRAQVLVGDLPTQSIVIGASVFQALIIGSVFYKMPTDTSGFFSRGGVLFFSLLFNAFTAMTEVTIGYSQRPIVIRQNRFAMIHPSADALANTLLDLPIRFATILAFGVVIYYLTGLSYTPDAWFIFLFTVLLVTITLVAFFRMLAALTRSEAVATMLSGLAIIDMALYAGYVIPRPSMVVWWKWLSYCNPIAFTFEILMTNEFRKLKNVPCLSLVPSGPGYENVSPANQVCAVTGGQPGATTIDGSEYLEVNYGYTFAHSGRNAGITIAFFIFFMIIYCFASEWQKDPAATGGRMVFLRSKAPKYALDAAYAVGDLESDGEKGGSSSAASSPKTDADVEKMSPNAIAAAEAKEDEEVKRAIHASDDVFSWHNVNFDILIKGEPRKLLNNVSGYVAPGKLTALMGASGAGKTTLLNVLAQRVDFGVISGDFMVGGRPLPRSFQADTGYCQQMDTHLSTQTVREALQFSALLRQPAEVPQEEKLEYVETVIRMLEMEPFAEAIVGEVGEGLNVEQRKRLTIGVELAARPKLLLFLDEPTSGLDAQAAWSVVRFLRKLADAGQAILCTIHQPSAELFDQFDRLLLLKKGGETVYFGDLGHHCETLLDYFQKRSGVECGPDENPAEYILDVIGAGAASTATRDWHKLFLDSKLCKKMHTDIQRIESEQQARQRSKEDESRGSREYAASFATQLRLVTKRAFVHYWRSPVYLSAKLLLNLVAGLFIGSSFWGQGRLYSVASLQNKLFSIFMALVLSTSLSQQLQPVFISFRGLYEARERPSKAYSWPVMLFAALVVEIPWNMVGGTLFWLPWWFMIQFSFNSARSAYSWGALMLFEIYFQTFAAAMAALAANAMLASVLFSVFFSFVIVFCGVVQPPPQMPTFWSTWMVPLSPFTYLLEGLLGNVLAGEPVECTAKEANIVIPPAGQSCDAYLGRFQQTSAGYYTTLPDGTCSYCQYRQADTYLTLLSTNNFKLDVGHRFRNLGLIVAYIAFNVGLCFVLFYVARIHQWKGTGKKAKAASKAKEPVQAVEEAVTKTNPQAATGDALMDENDAKRPPI</sequence>
<feature type="transmembrane region" description="Helical" evidence="9">
    <location>
        <begin position="629"/>
        <end position="647"/>
    </location>
</feature>
<dbReference type="GO" id="GO:0016887">
    <property type="term" value="F:ATP hydrolysis activity"/>
    <property type="evidence" value="ECO:0007669"/>
    <property type="project" value="InterPro"/>
</dbReference>
<feature type="transmembrane region" description="Helical" evidence="9">
    <location>
        <begin position="1484"/>
        <end position="1505"/>
    </location>
</feature>
<protein>
    <recommendedName>
        <fullName evidence="10">ABC transporter domain-containing protein</fullName>
    </recommendedName>
</protein>
<dbReference type="InterPro" id="IPR010929">
    <property type="entry name" value="PDR_CDR_ABC"/>
</dbReference>
<keyword evidence="3 9" id="KW-0812">Transmembrane</keyword>
<dbReference type="GO" id="GO:0016020">
    <property type="term" value="C:membrane"/>
    <property type="evidence" value="ECO:0007669"/>
    <property type="project" value="UniProtKB-SubCell"/>
</dbReference>
<comment type="subcellular location">
    <subcellularLocation>
        <location evidence="1">Membrane</location>
        <topology evidence="1">Multi-pass membrane protein</topology>
    </subcellularLocation>
</comment>
<dbReference type="InterPro" id="IPR034001">
    <property type="entry name" value="ABCG_PDR_1"/>
</dbReference>
<dbReference type="Pfam" id="PF06422">
    <property type="entry name" value="PDR_CDR"/>
    <property type="match status" value="1"/>
</dbReference>
<dbReference type="GO" id="GO:0005524">
    <property type="term" value="F:ATP binding"/>
    <property type="evidence" value="ECO:0007669"/>
    <property type="project" value="UniProtKB-KW"/>
</dbReference>
<dbReference type="Gene3D" id="3.40.50.300">
    <property type="entry name" value="P-loop containing nucleotide triphosphate hydrolases"/>
    <property type="match status" value="2"/>
</dbReference>
<dbReference type="STRING" id="215250.A0A316YN38"/>
<dbReference type="GO" id="GO:0140359">
    <property type="term" value="F:ABC-type transporter activity"/>
    <property type="evidence" value="ECO:0007669"/>
    <property type="project" value="InterPro"/>
</dbReference>
<feature type="transmembrane region" description="Helical" evidence="9">
    <location>
        <begin position="770"/>
        <end position="787"/>
    </location>
</feature>
<dbReference type="Pfam" id="PF01061">
    <property type="entry name" value="ABC2_membrane"/>
    <property type="match status" value="2"/>
</dbReference>
<dbReference type="CDD" id="cd03233">
    <property type="entry name" value="ABCG_PDR_domain1"/>
    <property type="match status" value="1"/>
</dbReference>
<reference evidence="11 12" key="1">
    <citation type="journal article" date="2018" name="Mol. Biol. Evol.">
        <title>Broad Genomic Sampling Reveals a Smut Pathogenic Ancestry of the Fungal Clade Ustilaginomycotina.</title>
        <authorList>
            <person name="Kijpornyongpan T."/>
            <person name="Mondo S.J."/>
            <person name="Barry K."/>
            <person name="Sandor L."/>
            <person name="Lee J."/>
            <person name="Lipzen A."/>
            <person name="Pangilinan J."/>
            <person name="LaButti K."/>
            <person name="Hainaut M."/>
            <person name="Henrissat B."/>
            <person name="Grigoriev I.V."/>
            <person name="Spatafora J.W."/>
            <person name="Aime M.C."/>
        </authorList>
    </citation>
    <scope>NUCLEOTIDE SEQUENCE [LARGE SCALE GENOMIC DNA]</scope>
    <source>
        <strain evidence="11 12">MCA 4198</strain>
    </source>
</reference>
<evidence type="ECO:0000256" key="8">
    <source>
        <dbReference type="SAM" id="MobiDB-lite"/>
    </source>
</evidence>
<evidence type="ECO:0000256" key="5">
    <source>
        <dbReference type="ARBA" id="ARBA00022840"/>
    </source>
</evidence>
<proteinExistence type="predicted"/>
<dbReference type="FunCoup" id="A0A316YN38">
    <property type="interactions" value="92"/>
</dbReference>
<evidence type="ECO:0000256" key="2">
    <source>
        <dbReference type="ARBA" id="ARBA00022448"/>
    </source>
</evidence>
<keyword evidence="4" id="KW-0547">Nucleotide-binding</keyword>
<feature type="domain" description="ABC transporter" evidence="10">
    <location>
        <begin position="147"/>
        <end position="404"/>
    </location>
</feature>
<dbReference type="InterPro" id="IPR003593">
    <property type="entry name" value="AAA+_ATPase"/>
</dbReference>
<dbReference type="PANTHER" id="PTHR19241">
    <property type="entry name" value="ATP-BINDING CASSETTE TRANSPORTER"/>
    <property type="match status" value="1"/>
</dbReference>
<dbReference type="RefSeq" id="XP_025378158.1">
    <property type="nucleotide sequence ID" value="XM_025521886.1"/>
</dbReference>
<evidence type="ECO:0000256" key="9">
    <source>
        <dbReference type="SAM" id="Phobius"/>
    </source>
</evidence>
<organism evidence="11 12">
    <name type="scientific">Acaromyces ingoldii</name>
    <dbReference type="NCBI Taxonomy" id="215250"/>
    <lineage>
        <taxon>Eukaryota</taxon>
        <taxon>Fungi</taxon>
        <taxon>Dikarya</taxon>
        <taxon>Basidiomycota</taxon>
        <taxon>Ustilaginomycotina</taxon>
        <taxon>Exobasidiomycetes</taxon>
        <taxon>Exobasidiales</taxon>
        <taxon>Cryptobasidiaceae</taxon>
        <taxon>Acaromyces</taxon>
    </lineage>
</organism>
<feature type="region of interest" description="Disordered" evidence="8">
    <location>
        <begin position="1530"/>
        <end position="1558"/>
    </location>
</feature>
<keyword evidence="7 9" id="KW-0472">Membrane</keyword>
<dbReference type="CDD" id="cd03232">
    <property type="entry name" value="ABCG_PDR_domain2"/>
    <property type="match status" value="1"/>
</dbReference>
<dbReference type="InterPro" id="IPR034003">
    <property type="entry name" value="ABCG_PDR_2"/>
</dbReference>
<keyword evidence="5" id="KW-0067">ATP-binding</keyword>
<dbReference type="Proteomes" id="UP000245768">
    <property type="component" value="Unassembled WGS sequence"/>
</dbReference>
<dbReference type="InterPro" id="IPR003439">
    <property type="entry name" value="ABC_transporter-like_ATP-bd"/>
</dbReference>
<keyword evidence="2" id="KW-0813">Transport</keyword>
<dbReference type="SMART" id="SM00382">
    <property type="entry name" value="AAA"/>
    <property type="match status" value="2"/>
</dbReference>
<gene>
    <name evidence="11" type="ORF">FA10DRAFT_267384</name>
</gene>
<dbReference type="Pfam" id="PF14510">
    <property type="entry name" value="ABC_trans_N"/>
    <property type="match status" value="1"/>
</dbReference>
<feature type="transmembrane region" description="Helical" evidence="9">
    <location>
        <begin position="553"/>
        <end position="573"/>
    </location>
</feature>
<feature type="region of interest" description="Disordered" evidence="8">
    <location>
        <begin position="824"/>
        <end position="845"/>
    </location>
</feature>
<evidence type="ECO:0000256" key="3">
    <source>
        <dbReference type="ARBA" id="ARBA00022692"/>
    </source>
</evidence>
<evidence type="ECO:0000256" key="7">
    <source>
        <dbReference type="ARBA" id="ARBA00023136"/>
    </source>
</evidence>
<feature type="transmembrane region" description="Helical" evidence="9">
    <location>
        <begin position="1356"/>
        <end position="1376"/>
    </location>
</feature>
<dbReference type="InterPro" id="IPR029481">
    <property type="entry name" value="ABC_trans_N"/>
</dbReference>
<evidence type="ECO:0000259" key="10">
    <source>
        <dbReference type="PROSITE" id="PS50893"/>
    </source>
</evidence>
<dbReference type="OrthoDB" id="245989at2759"/>